<keyword evidence="1" id="KW-0732">Signal</keyword>
<sequence length="76" mass="8330">MKWFYIFLSVSTILHLAGGRPVAAGDCTQCMGSLPRCNLPGLFGLPKCTAGFEKCKFTNPRPFRPGILQMGQSDCF</sequence>
<protein>
    <submittedName>
        <fullName evidence="2">Uncharacterized protein</fullName>
    </submittedName>
</protein>
<dbReference type="Proteomes" id="UP001249851">
    <property type="component" value="Unassembled WGS sequence"/>
</dbReference>
<reference evidence="2" key="1">
    <citation type="journal article" date="2023" name="G3 (Bethesda)">
        <title>Whole genome assembly and annotation of the endangered Caribbean coral Acropora cervicornis.</title>
        <authorList>
            <person name="Selwyn J.D."/>
            <person name="Vollmer S.V."/>
        </authorList>
    </citation>
    <scope>NUCLEOTIDE SEQUENCE</scope>
    <source>
        <strain evidence="2">K2</strain>
    </source>
</reference>
<accession>A0AAD9UVW0</accession>
<evidence type="ECO:0000313" key="2">
    <source>
        <dbReference type="EMBL" id="KAK2551510.1"/>
    </source>
</evidence>
<gene>
    <name evidence="2" type="ORF">P5673_027700</name>
</gene>
<feature type="chain" id="PRO_5042070825" evidence="1">
    <location>
        <begin position="20"/>
        <end position="76"/>
    </location>
</feature>
<evidence type="ECO:0000313" key="3">
    <source>
        <dbReference type="Proteomes" id="UP001249851"/>
    </source>
</evidence>
<comment type="caution">
    <text evidence="2">The sequence shown here is derived from an EMBL/GenBank/DDBJ whole genome shotgun (WGS) entry which is preliminary data.</text>
</comment>
<name>A0AAD9UVW0_ACRCE</name>
<reference evidence="2" key="2">
    <citation type="journal article" date="2023" name="Science">
        <title>Genomic signatures of disease resistance in endangered staghorn corals.</title>
        <authorList>
            <person name="Vollmer S.V."/>
            <person name="Selwyn J.D."/>
            <person name="Despard B.A."/>
            <person name="Roesel C.L."/>
        </authorList>
    </citation>
    <scope>NUCLEOTIDE SEQUENCE</scope>
    <source>
        <strain evidence="2">K2</strain>
    </source>
</reference>
<feature type="signal peptide" evidence="1">
    <location>
        <begin position="1"/>
        <end position="19"/>
    </location>
</feature>
<dbReference type="AlphaFoldDB" id="A0AAD9UVW0"/>
<organism evidence="2 3">
    <name type="scientific">Acropora cervicornis</name>
    <name type="common">Staghorn coral</name>
    <dbReference type="NCBI Taxonomy" id="6130"/>
    <lineage>
        <taxon>Eukaryota</taxon>
        <taxon>Metazoa</taxon>
        <taxon>Cnidaria</taxon>
        <taxon>Anthozoa</taxon>
        <taxon>Hexacorallia</taxon>
        <taxon>Scleractinia</taxon>
        <taxon>Astrocoeniina</taxon>
        <taxon>Acroporidae</taxon>
        <taxon>Acropora</taxon>
    </lineage>
</organism>
<dbReference type="EMBL" id="JARQWQ010000097">
    <property type="protein sequence ID" value="KAK2551510.1"/>
    <property type="molecule type" value="Genomic_DNA"/>
</dbReference>
<evidence type="ECO:0000256" key="1">
    <source>
        <dbReference type="SAM" id="SignalP"/>
    </source>
</evidence>
<proteinExistence type="predicted"/>
<keyword evidence="3" id="KW-1185">Reference proteome</keyword>